<feature type="region of interest" description="Disordered" evidence="8">
    <location>
        <begin position="302"/>
        <end position="324"/>
    </location>
</feature>
<feature type="binding site" evidence="7">
    <location>
        <position position="168"/>
    </location>
    <ligand>
        <name>Zn(2+)</name>
        <dbReference type="ChEBI" id="CHEBI:29105"/>
    </ligand>
</feature>
<dbReference type="EnsemblMetazoa" id="CLYHEMT020167.1">
    <property type="protein sequence ID" value="CLYHEMP020167.1"/>
    <property type="gene ID" value="CLYHEMG020167"/>
</dbReference>
<dbReference type="OrthoDB" id="2919105at2759"/>
<dbReference type="PANTHER" id="PTHR11085:SF12">
    <property type="entry name" value="NAD-DEPENDENT PROTEIN DEACYLASE SIRTUIN-6"/>
    <property type="match status" value="1"/>
</dbReference>
<evidence type="ECO:0000313" key="10">
    <source>
        <dbReference type="EnsemblMetazoa" id="CLYHEMP020167.1"/>
    </source>
</evidence>
<dbReference type="InterPro" id="IPR050134">
    <property type="entry name" value="NAD-dep_sirtuin_deacylases"/>
</dbReference>
<keyword evidence="2" id="KW-0808">Transferase</keyword>
<dbReference type="GO" id="GO:0046969">
    <property type="term" value="F:histone H3K9 deacetylase activity, NAD-dependent"/>
    <property type="evidence" value="ECO:0007669"/>
    <property type="project" value="TreeGrafter"/>
</dbReference>
<evidence type="ECO:0000256" key="5">
    <source>
        <dbReference type="ARBA" id="ARBA00023027"/>
    </source>
</evidence>
<dbReference type="CDD" id="cd01410">
    <property type="entry name" value="SIRT7"/>
    <property type="match status" value="1"/>
</dbReference>
<dbReference type="GO" id="GO:0005634">
    <property type="term" value="C:nucleus"/>
    <property type="evidence" value="ECO:0007669"/>
    <property type="project" value="TreeGrafter"/>
</dbReference>
<evidence type="ECO:0000256" key="3">
    <source>
        <dbReference type="ARBA" id="ARBA00022723"/>
    </source>
</evidence>
<dbReference type="PROSITE" id="PS50305">
    <property type="entry name" value="SIRTUIN"/>
    <property type="match status" value="1"/>
</dbReference>
<evidence type="ECO:0000256" key="8">
    <source>
        <dbReference type="SAM" id="MobiDB-lite"/>
    </source>
</evidence>
<proteinExistence type="inferred from homology"/>
<dbReference type="Gene3D" id="3.40.50.1220">
    <property type="entry name" value="TPP-binding domain"/>
    <property type="match status" value="1"/>
</dbReference>
<dbReference type="AlphaFoldDB" id="A0A7M5XB94"/>
<feature type="active site" description="Proton acceptor" evidence="7">
    <location>
        <position position="135"/>
    </location>
</feature>
<feature type="binding site" evidence="7">
    <location>
        <position position="179"/>
    </location>
    <ligand>
        <name>Zn(2+)</name>
        <dbReference type="ChEBI" id="CHEBI:29105"/>
    </ligand>
</feature>
<name>A0A7M5XB94_9CNID</name>
<accession>A0A7M5XB94</accession>
<reference evidence="10" key="1">
    <citation type="submission" date="2021-01" db="UniProtKB">
        <authorList>
            <consortium name="EnsemblMetazoa"/>
        </authorList>
    </citation>
    <scope>IDENTIFICATION</scope>
</reference>
<evidence type="ECO:0000256" key="7">
    <source>
        <dbReference type="PROSITE-ProRule" id="PRU00236"/>
    </source>
</evidence>
<dbReference type="PANTHER" id="PTHR11085">
    <property type="entry name" value="NAD-DEPENDENT PROTEIN DEACYLASE SIRTUIN-5, MITOCHONDRIAL-RELATED"/>
    <property type="match status" value="1"/>
</dbReference>
<dbReference type="GO" id="GO:0003714">
    <property type="term" value="F:transcription corepressor activity"/>
    <property type="evidence" value="ECO:0007669"/>
    <property type="project" value="TreeGrafter"/>
</dbReference>
<dbReference type="InterPro" id="IPR029035">
    <property type="entry name" value="DHS-like_NAD/FAD-binding_dom"/>
</dbReference>
<evidence type="ECO:0000256" key="4">
    <source>
        <dbReference type="ARBA" id="ARBA00022833"/>
    </source>
</evidence>
<protein>
    <recommendedName>
        <fullName evidence="1">protein acetyllysine N-acetyltransferase</fullName>
        <ecNumber evidence="1">2.3.1.286</ecNumber>
    </recommendedName>
</protein>
<keyword evidence="3 7" id="KW-0479">Metal-binding</keyword>
<keyword evidence="5" id="KW-0520">NAD</keyword>
<evidence type="ECO:0000313" key="11">
    <source>
        <dbReference type="Proteomes" id="UP000594262"/>
    </source>
</evidence>
<keyword evidence="11" id="KW-1185">Reference proteome</keyword>
<feature type="region of interest" description="Disordered" evidence="8">
    <location>
        <begin position="356"/>
        <end position="375"/>
    </location>
</feature>
<dbReference type="RefSeq" id="XP_066921117.1">
    <property type="nucleotide sequence ID" value="XM_067065016.1"/>
</dbReference>
<dbReference type="FunFam" id="3.40.50.1220:FF:000038">
    <property type="entry name" value="NAD-dependent protein deacetylase sirtuin-6 isoform X2"/>
    <property type="match status" value="1"/>
</dbReference>
<keyword evidence="4 7" id="KW-0862">Zinc</keyword>
<dbReference type="Pfam" id="PF02146">
    <property type="entry name" value="SIR2"/>
    <property type="match status" value="1"/>
</dbReference>
<feature type="binding site" evidence="7">
    <location>
        <position position="146"/>
    </location>
    <ligand>
        <name>Zn(2+)</name>
        <dbReference type="ChEBI" id="CHEBI:29105"/>
    </ligand>
</feature>
<dbReference type="EC" id="2.3.1.286" evidence="1"/>
<dbReference type="GO" id="GO:0046872">
    <property type="term" value="F:metal ion binding"/>
    <property type="evidence" value="ECO:0007669"/>
    <property type="project" value="UniProtKB-KW"/>
</dbReference>
<feature type="domain" description="Deacetylase sirtuin-type" evidence="9">
    <location>
        <begin position="29"/>
        <end position="275"/>
    </location>
</feature>
<dbReference type="GO" id="GO:0070403">
    <property type="term" value="F:NAD+ binding"/>
    <property type="evidence" value="ECO:0007669"/>
    <property type="project" value="InterPro"/>
</dbReference>
<dbReference type="GO" id="GO:0000122">
    <property type="term" value="P:negative regulation of transcription by RNA polymerase II"/>
    <property type="evidence" value="ECO:0007669"/>
    <property type="project" value="TreeGrafter"/>
</dbReference>
<dbReference type="GeneID" id="136808484"/>
<evidence type="ECO:0000259" key="9">
    <source>
        <dbReference type="PROSITE" id="PS50305"/>
    </source>
</evidence>
<evidence type="ECO:0000256" key="2">
    <source>
        <dbReference type="ARBA" id="ARBA00022679"/>
    </source>
</evidence>
<dbReference type="InterPro" id="IPR026590">
    <property type="entry name" value="Ssirtuin_cat_dom"/>
</dbReference>
<dbReference type="SUPFAM" id="SSF52467">
    <property type="entry name" value="DHS-like NAD/FAD-binding domain"/>
    <property type="match status" value="1"/>
</dbReference>
<dbReference type="InterPro" id="IPR003000">
    <property type="entry name" value="Sirtuin"/>
</dbReference>
<evidence type="ECO:0000256" key="6">
    <source>
        <dbReference type="ARBA" id="ARBA00038170"/>
    </source>
</evidence>
<evidence type="ECO:0000256" key="1">
    <source>
        <dbReference type="ARBA" id="ARBA00012928"/>
    </source>
</evidence>
<dbReference type="Proteomes" id="UP000594262">
    <property type="component" value="Unplaced"/>
</dbReference>
<organism evidence="10 11">
    <name type="scientific">Clytia hemisphaerica</name>
    <dbReference type="NCBI Taxonomy" id="252671"/>
    <lineage>
        <taxon>Eukaryota</taxon>
        <taxon>Metazoa</taxon>
        <taxon>Cnidaria</taxon>
        <taxon>Hydrozoa</taxon>
        <taxon>Hydroidolina</taxon>
        <taxon>Leptothecata</taxon>
        <taxon>Obeliida</taxon>
        <taxon>Clytiidae</taxon>
        <taxon>Clytia</taxon>
    </lineage>
</organism>
<feature type="binding site" evidence="7">
    <location>
        <position position="143"/>
    </location>
    <ligand>
        <name>Zn(2+)</name>
        <dbReference type="ChEBI" id="CHEBI:29105"/>
    </ligand>
</feature>
<sequence>MSVNYAAGLSNFPHIHKGRVGLPEIFDEPDVLDEKITELVNLIKTSEYIVFHTGAGISTTAGIPDFRGPKGVWTLESKGLSPQVNIDFDEAIPTKTHRAILALQKLGIVKYVVSQNIDGLHLRSGYPRCQLSELHGNMFVEKCEKCGHEYYRRSPVSTMTQKRTGNLCLQKGKRGLTNCRGKLRDTILDWEDSLPYGDLENAEKHSKKADLSICLGTTLQIVPSGKLPLFTLKNKGGKMVIVNLQKTKYDKKADILIHSYVDDVMVGVMKGLGLEIPEYNKELYLSITTRFPDEKLKIKPKEEQKGMTETEERIGQLDSSIKTEQKSDLINETTEEILNRSNLGHISIHQLSENGVKKLNGNSSNSKRTLPDEKLNEGLTKHVKLEEKDF</sequence>
<comment type="similarity">
    <text evidence="6">Belongs to the sirtuin family. Class IV subfamily.</text>
</comment>
<dbReference type="Gene3D" id="2.20.28.200">
    <property type="match status" value="1"/>
</dbReference>